<dbReference type="PANTHER" id="PTHR37534">
    <property type="entry name" value="TRANSCRIPTIONAL ACTIVATOR PROTEIN UGA3"/>
    <property type="match status" value="1"/>
</dbReference>
<dbReference type="AlphaFoldDB" id="A0AA39GSX2"/>
<keyword evidence="2" id="KW-0539">Nucleus</keyword>
<gene>
    <name evidence="4" type="ORF">NLU13_2350</name>
</gene>
<protein>
    <recommendedName>
        <fullName evidence="3">Zn(2)-C6 fungal-type domain-containing protein</fullName>
    </recommendedName>
</protein>
<dbReference type="Gene3D" id="4.10.240.10">
    <property type="entry name" value="Zn(2)-C6 fungal-type DNA-binding domain"/>
    <property type="match status" value="1"/>
</dbReference>
<organism evidence="4 5">
    <name type="scientific">Sarocladium strictum</name>
    <name type="common">Black bundle disease fungus</name>
    <name type="synonym">Acremonium strictum</name>
    <dbReference type="NCBI Taxonomy" id="5046"/>
    <lineage>
        <taxon>Eukaryota</taxon>
        <taxon>Fungi</taxon>
        <taxon>Dikarya</taxon>
        <taxon>Ascomycota</taxon>
        <taxon>Pezizomycotina</taxon>
        <taxon>Sordariomycetes</taxon>
        <taxon>Hypocreomycetidae</taxon>
        <taxon>Hypocreales</taxon>
        <taxon>Sarocladiaceae</taxon>
        <taxon>Sarocladium</taxon>
    </lineage>
</organism>
<dbReference type="GO" id="GO:0000981">
    <property type="term" value="F:DNA-binding transcription factor activity, RNA polymerase II-specific"/>
    <property type="evidence" value="ECO:0007669"/>
    <property type="project" value="InterPro"/>
</dbReference>
<evidence type="ECO:0000313" key="4">
    <source>
        <dbReference type="EMBL" id="KAK0392856.1"/>
    </source>
</evidence>
<dbReference type="SUPFAM" id="SSF57701">
    <property type="entry name" value="Zn2/Cys6 DNA-binding domain"/>
    <property type="match status" value="1"/>
</dbReference>
<dbReference type="GO" id="GO:0005634">
    <property type="term" value="C:nucleus"/>
    <property type="evidence" value="ECO:0007669"/>
    <property type="project" value="UniProtKB-SubCell"/>
</dbReference>
<evidence type="ECO:0000259" key="3">
    <source>
        <dbReference type="PROSITE" id="PS50048"/>
    </source>
</evidence>
<evidence type="ECO:0000256" key="1">
    <source>
        <dbReference type="ARBA" id="ARBA00004123"/>
    </source>
</evidence>
<sequence>MTNAAATRPKQRTKAGCLVCRQKRKKCDEKLPVCDRCRRSGSQCQWPSSADLVDRRFASHSEFRHRKSTRSELPESALAITKPAFSLEAGAAHGVVSRDIETALDVHFDSNFSVLIIPPGGHPSFFDDWAPEVRQIRQGFKAFQYAALACSASHLHYKGSSPQMQELALTYYCHSLRQLGQMLASNSSGLEHNDGIIMCILSLCLHGATGRGTTADMQRHVDAVTKLLSLRIQASPSVIGRPFDRLSVECALHQAFLVSMAVWTDTKKQSLDMKFWHFTEGLLDQSNIYLHKPEGFRTPVVGIPASLLRVAMILRQQYRGLNQVDQVALNNVRPWVIFWERKSDQLTDGTIGAEPDMTEADRVRQDASHLYAIVASLMFMELSQKGRPMAGHPQPAYGCEWQIERAISLVVQHREDERWACFAMCDWPVYTLGLLVSNPDHIEIIRWDMQRRWELSKSGQSIRYWNDLEGIWSARTSPQTSPSEILVYPDDHSSYASSSCGTGDSPPEHQPSNLVVRIREATPCTAENVAAPLWHQHQFQGFQPAGILSVNAFGRT</sequence>
<evidence type="ECO:0000313" key="5">
    <source>
        <dbReference type="Proteomes" id="UP001175261"/>
    </source>
</evidence>
<dbReference type="PANTHER" id="PTHR37534:SF46">
    <property type="entry name" value="ZN(II)2CYS6 TRANSCRIPTION FACTOR (EUROFUNG)"/>
    <property type="match status" value="1"/>
</dbReference>
<dbReference type="GO" id="GO:0008270">
    <property type="term" value="F:zinc ion binding"/>
    <property type="evidence" value="ECO:0007669"/>
    <property type="project" value="InterPro"/>
</dbReference>
<dbReference type="Pfam" id="PF11951">
    <property type="entry name" value="Fungal_trans_2"/>
    <property type="match status" value="1"/>
</dbReference>
<dbReference type="InterPro" id="IPR001138">
    <property type="entry name" value="Zn2Cys6_DnaBD"/>
</dbReference>
<dbReference type="InterPro" id="IPR021858">
    <property type="entry name" value="Fun_TF"/>
</dbReference>
<dbReference type="InterPro" id="IPR036864">
    <property type="entry name" value="Zn2-C6_fun-type_DNA-bd_sf"/>
</dbReference>
<comment type="subcellular location">
    <subcellularLocation>
        <location evidence="1">Nucleus</location>
    </subcellularLocation>
</comment>
<proteinExistence type="predicted"/>
<dbReference type="Proteomes" id="UP001175261">
    <property type="component" value="Unassembled WGS sequence"/>
</dbReference>
<evidence type="ECO:0000256" key="2">
    <source>
        <dbReference type="ARBA" id="ARBA00023242"/>
    </source>
</evidence>
<reference evidence="4" key="1">
    <citation type="submission" date="2022-10" db="EMBL/GenBank/DDBJ databases">
        <title>Determination and structural analysis of whole genome sequence of Sarocladium strictum F4-1.</title>
        <authorList>
            <person name="Hu L."/>
            <person name="Jiang Y."/>
        </authorList>
    </citation>
    <scope>NUCLEOTIDE SEQUENCE</scope>
    <source>
        <strain evidence="4">F4-1</strain>
    </source>
</reference>
<dbReference type="CDD" id="cd00067">
    <property type="entry name" value="GAL4"/>
    <property type="match status" value="1"/>
</dbReference>
<comment type="caution">
    <text evidence="4">The sequence shown here is derived from an EMBL/GenBank/DDBJ whole genome shotgun (WGS) entry which is preliminary data.</text>
</comment>
<dbReference type="EMBL" id="JAPDFR010000001">
    <property type="protein sequence ID" value="KAK0392856.1"/>
    <property type="molecule type" value="Genomic_DNA"/>
</dbReference>
<keyword evidence="5" id="KW-1185">Reference proteome</keyword>
<dbReference type="SMART" id="SM00066">
    <property type="entry name" value="GAL4"/>
    <property type="match status" value="1"/>
</dbReference>
<feature type="domain" description="Zn(2)-C6 fungal-type" evidence="3">
    <location>
        <begin position="16"/>
        <end position="46"/>
    </location>
</feature>
<dbReference type="Pfam" id="PF00172">
    <property type="entry name" value="Zn_clus"/>
    <property type="match status" value="1"/>
</dbReference>
<dbReference type="PROSITE" id="PS50048">
    <property type="entry name" value="ZN2_CY6_FUNGAL_2"/>
    <property type="match status" value="1"/>
</dbReference>
<dbReference type="PROSITE" id="PS00463">
    <property type="entry name" value="ZN2_CY6_FUNGAL_1"/>
    <property type="match status" value="1"/>
</dbReference>
<accession>A0AA39GSX2</accession>
<name>A0AA39GSX2_SARSR</name>